<dbReference type="Proteomes" id="UP000093186">
    <property type="component" value="Unassembled WGS sequence"/>
</dbReference>
<dbReference type="InterPro" id="IPR000531">
    <property type="entry name" value="Beta-barrel_TonB"/>
</dbReference>
<keyword evidence="5" id="KW-0732">Signal</keyword>
<dbReference type="RefSeq" id="WP_068703776.1">
    <property type="nucleotide sequence ID" value="NZ_MAKX01000001.1"/>
</dbReference>
<evidence type="ECO:0000256" key="9">
    <source>
        <dbReference type="ARBA" id="ARBA00023237"/>
    </source>
</evidence>
<evidence type="ECO:0000256" key="3">
    <source>
        <dbReference type="ARBA" id="ARBA00022452"/>
    </source>
</evidence>
<comment type="similarity">
    <text evidence="10 11">Belongs to the TonB-dependent receptor family.</text>
</comment>
<accession>A0A1B9Y3Q4</accession>
<organism evidence="14 15">
    <name type="scientific">Tenacibaculum soleae</name>
    <dbReference type="NCBI Taxonomy" id="447689"/>
    <lineage>
        <taxon>Bacteria</taxon>
        <taxon>Pseudomonadati</taxon>
        <taxon>Bacteroidota</taxon>
        <taxon>Flavobacteriia</taxon>
        <taxon>Flavobacteriales</taxon>
        <taxon>Flavobacteriaceae</taxon>
        <taxon>Tenacibaculum</taxon>
    </lineage>
</organism>
<name>A0A1B9Y3Q4_9FLAO</name>
<dbReference type="STRING" id="447689.BA195_07035"/>
<comment type="subcellular location">
    <subcellularLocation>
        <location evidence="1 10">Cell outer membrane</location>
        <topology evidence="1 10">Multi-pass membrane protein</topology>
    </subcellularLocation>
</comment>
<evidence type="ECO:0000256" key="1">
    <source>
        <dbReference type="ARBA" id="ARBA00004571"/>
    </source>
</evidence>
<evidence type="ECO:0000256" key="6">
    <source>
        <dbReference type="ARBA" id="ARBA00023077"/>
    </source>
</evidence>
<keyword evidence="7 10" id="KW-0472">Membrane</keyword>
<evidence type="ECO:0000256" key="5">
    <source>
        <dbReference type="ARBA" id="ARBA00022729"/>
    </source>
</evidence>
<evidence type="ECO:0000256" key="2">
    <source>
        <dbReference type="ARBA" id="ARBA00022448"/>
    </source>
</evidence>
<dbReference type="Pfam" id="PF07715">
    <property type="entry name" value="Plug"/>
    <property type="match status" value="1"/>
</dbReference>
<dbReference type="Gene3D" id="2.170.130.10">
    <property type="entry name" value="TonB-dependent receptor, plug domain"/>
    <property type="match status" value="1"/>
</dbReference>
<dbReference type="SUPFAM" id="SSF56935">
    <property type="entry name" value="Porins"/>
    <property type="match status" value="1"/>
</dbReference>
<feature type="domain" description="TonB-dependent receptor-like beta-barrel" evidence="12">
    <location>
        <begin position="211"/>
        <end position="651"/>
    </location>
</feature>
<keyword evidence="8 14" id="KW-0675">Receptor</keyword>
<dbReference type="InterPro" id="IPR036942">
    <property type="entry name" value="Beta-barrel_TonB_sf"/>
</dbReference>
<keyword evidence="9 10" id="KW-0998">Cell outer membrane</keyword>
<dbReference type="GO" id="GO:0015344">
    <property type="term" value="F:siderophore uptake transmembrane transporter activity"/>
    <property type="evidence" value="ECO:0007669"/>
    <property type="project" value="TreeGrafter"/>
</dbReference>
<protein>
    <submittedName>
        <fullName evidence="14">Outer membrane receptor protein</fullName>
    </submittedName>
</protein>
<proteinExistence type="inferred from homology"/>
<dbReference type="GO" id="GO:0044718">
    <property type="term" value="P:siderophore transmembrane transport"/>
    <property type="evidence" value="ECO:0007669"/>
    <property type="project" value="TreeGrafter"/>
</dbReference>
<dbReference type="GO" id="GO:0009279">
    <property type="term" value="C:cell outer membrane"/>
    <property type="evidence" value="ECO:0007669"/>
    <property type="project" value="UniProtKB-SubCell"/>
</dbReference>
<dbReference type="CDD" id="cd01347">
    <property type="entry name" value="ligand_gated_channel"/>
    <property type="match status" value="1"/>
</dbReference>
<evidence type="ECO:0000313" key="14">
    <source>
        <dbReference type="EMBL" id="OCK44420.1"/>
    </source>
</evidence>
<feature type="domain" description="TonB-dependent receptor plug" evidence="13">
    <location>
        <begin position="50"/>
        <end position="154"/>
    </location>
</feature>
<evidence type="ECO:0000256" key="4">
    <source>
        <dbReference type="ARBA" id="ARBA00022692"/>
    </source>
</evidence>
<evidence type="ECO:0000256" key="10">
    <source>
        <dbReference type="PROSITE-ProRule" id="PRU01360"/>
    </source>
</evidence>
<evidence type="ECO:0000313" key="15">
    <source>
        <dbReference type="Proteomes" id="UP000093186"/>
    </source>
</evidence>
<dbReference type="InterPro" id="IPR012910">
    <property type="entry name" value="Plug_dom"/>
</dbReference>
<sequence>MFLNRKIIGFFTFISLAAFSQEKTVQNDEGLEINELDEVIVTATRTARQLSSIPMPVTLISKEQIIKSGAIRLKDILLEQTGIALVSDFGGSEGVQLQGVSADYTLILIDGVPVVGRTSGNIDLNRLTVNNIKQIEIVKGPSSSLYGSEAIGGVINIITTQPKNEKLKGTVGYYAKGGAANELDINTNVYVKRKGFGLVSGINLNSSNGFDLSPETTPKTTEAHQNFTGHLKLSYDFSNQLKVSITNRFYQQNQHKSKQTDWNVNTTINHKITDKWQLDYNFYTTKYKAESVFNNDETLYKQTLLRPEIKSTNKFNYGTLIAGVGANFDALERTEFNGIKKYDTPYVFGQFDFNPTHNLNVIIGARFENSNQYKSAFTPKISSSYKINNWLTAKASVGYGFKAPDFRQLYFNFRNSASGYVVLGTQSLHDLYGDLPEIQSIEKELKPESSIGYNFGFELKPLPSLKLNINLFRNDIKDLIDTYDTQLNASILGLPAGTRTFSYRNTNKVYTQGVELEANYKLSSNFNILGGYQFLDTGDKSQEDLIKSGKVFYRRTPSSSSEKMTISNYYGLPNRSKHMANFKIFYENYQHDFSANIRAVYRSKYALFDTNNSQGIIDEYDDFVVSNAQVNIAVSKTFFNLMNVQLGVDNLFNEKGVENKNTFKNNDSVLRLGSIYYGRIQFNF</sequence>
<keyword evidence="3 10" id="KW-1134">Transmembrane beta strand</keyword>
<reference evidence="14 15" key="1">
    <citation type="submission" date="2016-06" db="EMBL/GenBank/DDBJ databases">
        <title>Draft Genome Sequence of Tenacibaculum soleae UCD-KL19.</title>
        <authorList>
            <person name="Eisen J.A."/>
            <person name="Coil D.A."/>
            <person name="Lujan K.M."/>
        </authorList>
    </citation>
    <scope>NUCLEOTIDE SEQUENCE [LARGE SCALE GENOMIC DNA]</scope>
    <source>
        <strain evidence="14 15">UCD-KL19</strain>
    </source>
</reference>
<gene>
    <name evidence="14" type="ORF">BA195_07035</name>
</gene>
<evidence type="ECO:0000256" key="11">
    <source>
        <dbReference type="RuleBase" id="RU003357"/>
    </source>
</evidence>
<dbReference type="Gene3D" id="2.40.170.20">
    <property type="entry name" value="TonB-dependent receptor, beta-barrel domain"/>
    <property type="match status" value="1"/>
</dbReference>
<keyword evidence="2 10" id="KW-0813">Transport</keyword>
<dbReference type="PANTHER" id="PTHR30069">
    <property type="entry name" value="TONB-DEPENDENT OUTER MEMBRANE RECEPTOR"/>
    <property type="match status" value="1"/>
</dbReference>
<evidence type="ECO:0000256" key="7">
    <source>
        <dbReference type="ARBA" id="ARBA00023136"/>
    </source>
</evidence>
<dbReference type="PANTHER" id="PTHR30069:SF29">
    <property type="entry name" value="HEMOGLOBIN AND HEMOGLOBIN-HAPTOGLOBIN-BINDING PROTEIN 1-RELATED"/>
    <property type="match status" value="1"/>
</dbReference>
<keyword evidence="15" id="KW-1185">Reference proteome</keyword>
<evidence type="ECO:0000256" key="8">
    <source>
        <dbReference type="ARBA" id="ARBA00023170"/>
    </source>
</evidence>
<evidence type="ECO:0000259" key="12">
    <source>
        <dbReference type="Pfam" id="PF00593"/>
    </source>
</evidence>
<dbReference type="OrthoDB" id="9764669at2"/>
<dbReference type="Pfam" id="PF00593">
    <property type="entry name" value="TonB_dep_Rec_b-barrel"/>
    <property type="match status" value="1"/>
</dbReference>
<keyword evidence="6 11" id="KW-0798">TonB box</keyword>
<dbReference type="InterPro" id="IPR037066">
    <property type="entry name" value="Plug_dom_sf"/>
</dbReference>
<comment type="caution">
    <text evidence="14">The sequence shown here is derived from an EMBL/GenBank/DDBJ whole genome shotgun (WGS) entry which is preliminary data.</text>
</comment>
<dbReference type="EMBL" id="MAKX01000001">
    <property type="protein sequence ID" value="OCK44420.1"/>
    <property type="molecule type" value="Genomic_DNA"/>
</dbReference>
<keyword evidence="4 10" id="KW-0812">Transmembrane</keyword>
<evidence type="ECO:0000259" key="13">
    <source>
        <dbReference type="Pfam" id="PF07715"/>
    </source>
</evidence>
<dbReference type="AlphaFoldDB" id="A0A1B9Y3Q4"/>
<dbReference type="PROSITE" id="PS52016">
    <property type="entry name" value="TONB_DEPENDENT_REC_3"/>
    <property type="match status" value="1"/>
</dbReference>
<dbReference type="InterPro" id="IPR039426">
    <property type="entry name" value="TonB-dep_rcpt-like"/>
</dbReference>